<sequence length="345" mass="39210">MVFLLFDRATGWRETDWFARWMLGKGIARTEQEWQAGYLSLDLGLESLPLTYKLPSGDDIPTVALGTWKASSEDVGAAVKAALEAGYRHIDGAWVYGNEAAIGQALKEVEHHVPRESLFITSKLWNTFHNPDDVEATLDETLAHLQTNYLDLYLMHWPIAQTADFKVDWELTENPIRTWKKMEEMVRKGKVRNIGVSNFNIRRLQNLTASDITIRPAVNQVELSYWNPQPELVSWSKDNGILLEAYSPLGSDVLVGKTLRLPPVRKIAKKLKITPAQVIMSWHVQRGTVVLPKSVDGGRISENYQTDLFNELEAAATAHRPHRINDPSSHWGIDIFEDDKEDDFH</sequence>
<dbReference type="InParanoid" id="G4TQM4"/>
<dbReference type="PROSITE" id="PS00062">
    <property type="entry name" value="ALDOKETO_REDUCTASE_2"/>
    <property type="match status" value="1"/>
</dbReference>
<dbReference type="PANTHER" id="PTHR11732">
    <property type="entry name" value="ALDO/KETO REDUCTASE"/>
    <property type="match status" value="1"/>
</dbReference>
<dbReference type="Pfam" id="PF00248">
    <property type="entry name" value="Aldo_ket_red"/>
    <property type="match status" value="1"/>
</dbReference>
<dbReference type="AlphaFoldDB" id="G4TQM4"/>
<dbReference type="PROSITE" id="PS00798">
    <property type="entry name" value="ALDOKETO_REDUCTASE_1"/>
    <property type="match status" value="1"/>
</dbReference>
<dbReference type="Proteomes" id="UP000007148">
    <property type="component" value="Unassembled WGS sequence"/>
</dbReference>
<dbReference type="STRING" id="1109443.G4TQM4"/>
<feature type="domain" description="NADP-dependent oxidoreductase" evidence="2">
    <location>
        <begin position="64"/>
        <end position="305"/>
    </location>
</feature>
<dbReference type="CDD" id="cd19071">
    <property type="entry name" value="AKR_AKR1-5-like"/>
    <property type="match status" value="1"/>
</dbReference>
<keyword evidence="4" id="KW-1185">Reference proteome</keyword>
<dbReference type="PRINTS" id="PR00069">
    <property type="entry name" value="ALDKETRDTASE"/>
</dbReference>
<dbReference type="InterPro" id="IPR036812">
    <property type="entry name" value="NAD(P)_OxRdtase_dom_sf"/>
</dbReference>
<name>G4TQM4_SERID</name>
<dbReference type="InterPro" id="IPR018170">
    <property type="entry name" value="Aldo/ket_reductase_CS"/>
</dbReference>
<dbReference type="EMBL" id="CAFZ01000239">
    <property type="protein sequence ID" value="CCA73617.1"/>
    <property type="molecule type" value="Genomic_DNA"/>
</dbReference>
<evidence type="ECO:0000256" key="1">
    <source>
        <dbReference type="ARBA" id="ARBA00023002"/>
    </source>
</evidence>
<protein>
    <recommendedName>
        <fullName evidence="2">NADP-dependent oxidoreductase domain-containing protein</fullName>
    </recommendedName>
</protein>
<comment type="caution">
    <text evidence="3">The sequence shown here is derived from an EMBL/GenBank/DDBJ whole genome shotgun (WGS) entry which is preliminary data.</text>
</comment>
<dbReference type="InterPro" id="IPR020471">
    <property type="entry name" value="AKR"/>
</dbReference>
<dbReference type="Gene3D" id="3.20.20.100">
    <property type="entry name" value="NADP-dependent oxidoreductase domain"/>
    <property type="match status" value="1"/>
</dbReference>
<dbReference type="GO" id="GO:0016616">
    <property type="term" value="F:oxidoreductase activity, acting on the CH-OH group of donors, NAD or NADP as acceptor"/>
    <property type="evidence" value="ECO:0007669"/>
    <property type="project" value="UniProtKB-ARBA"/>
</dbReference>
<evidence type="ECO:0000313" key="3">
    <source>
        <dbReference type="EMBL" id="CCA73617.1"/>
    </source>
</evidence>
<dbReference type="HOGENOM" id="CLU_023205_0_0_1"/>
<evidence type="ECO:0000313" key="4">
    <source>
        <dbReference type="Proteomes" id="UP000007148"/>
    </source>
</evidence>
<dbReference type="SUPFAM" id="SSF51430">
    <property type="entry name" value="NAD(P)-linked oxidoreductase"/>
    <property type="match status" value="1"/>
</dbReference>
<organism evidence="3 4">
    <name type="scientific">Serendipita indica (strain DSM 11827)</name>
    <name type="common">Root endophyte fungus</name>
    <name type="synonym">Piriformospora indica</name>
    <dbReference type="NCBI Taxonomy" id="1109443"/>
    <lineage>
        <taxon>Eukaryota</taxon>
        <taxon>Fungi</taxon>
        <taxon>Dikarya</taxon>
        <taxon>Basidiomycota</taxon>
        <taxon>Agaricomycotina</taxon>
        <taxon>Agaricomycetes</taxon>
        <taxon>Sebacinales</taxon>
        <taxon>Serendipitaceae</taxon>
        <taxon>Serendipita</taxon>
    </lineage>
</organism>
<dbReference type="InterPro" id="IPR023210">
    <property type="entry name" value="NADP_OxRdtase_dom"/>
</dbReference>
<dbReference type="OrthoDB" id="416253at2759"/>
<dbReference type="OMA" id="KLWPTDQ"/>
<dbReference type="eggNOG" id="KOG1577">
    <property type="taxonomic scope" value="Eukaryota"/>
</dbReference>
<evidence type="ECO:0000259" key="2">
    <source>
        <dbReference type="Pfam" id="PF00248"/>
    </source>
</evidence>
<dbReference type="FunFam" id="3.20.20.100:FF:000002">
    <property type="entry name" value="2,5-diketo-D-gluconic acid reductase A"/>
    <property type="match status" value="1"/>
</dbReference>
<keyword evidence="1" id="KW-0560">Oxidoreductase</keyword>
<proteinExistence type="predicted"/>
<reference evidence="3 4" key="1">
    <citation type="journal article" date="2011" name="PLoS Pathog.">
        <title>Endophytic Life Strategies Decoded by Genome and Transcriptome Analyses of the Mutualistic Root Symbiont Piriformospora indica.</title>
        <authorList>
            <person name="Zuccaro A."/>
            <person name="Lahrmann U."/>
            <person name="Guldener U."/>
            <person name="Langen G."/>
            <person name="Pfiffi S."/>
            <person name="Biedenkopf D."/>
            <person name="Wong P."/>
            <person name="Samans B."/>
            <person name="Grimm C."/>
            <person name="Basiewicz M."/>
            <person name="Murat C."/>
            <person name="Martin F."/>
            <person name="Kogel K.H."/>
        </authorList>
    </citation>
    <scope>NUCLEOTIDE SEQUENCE [LARGE SCALE GENOMIC DNA]</scope>
    <source>
        <strain evidence="3 4">DSM 11827</strain>
    </source>
</reference>
<gene>
    <name evidence="3" type="ORF">PIIN_07570</name>
</gene>
<accession>G4TQM4</accession>